<gene>
    <name evidence="2" type="ORF">F0562_015811</name>
</gene>
<dbReference type="Proteomes" id="UP000325577">
    <property type="component" value="Linkage Group LG7"/>
</dbReference>
<dbReference type="EMBL" id="CM018050">
    <property type="protein sequence ID" value="KAA8518306.1"/>
    <property type="molecule type" value="Genomic_DNA"/>
</dbReference>
<keyword evidence="3" id="KW-1185">Reference proteome</keyword>
<protein>
    <submittedName>
        <fullName evidence="2">Uncharacterized protein</fullName>
    </submittedName>
</protein>
<evidence type="ECO:0000256" key="1">
    <source>
        <dbReference type="SAM" id="MobiDB-lite"/>
    </source>
</evidence>
<organism evidence="2 3">
    <name type="scientific">Nyssa sinensis</name>
    <dbReference type="NCBI Taxonomy" id="561372"/>
    <lineage>
        <taxon>Eukaryota</taxon>
        <taxon>Viridiplantae</taxon>
        <taxon>Streptophyta</taxon>
        <taxon>Embryophyta</taxon>
        <taxon>Tracheophyta</taxon>
        <taxon>Spermatophyta</taxon>
        <taxon>Magnoliopsida</taxon>
        <taxon>eudicotyledons</taxon>
        <taxon>Gunneridae</taxon>
        <taxon>Pentapetalae</taxon>
        <taxon>asterids</taxon>
        <taxon>Cornales</taxon>
        <taxon>Nyssaceae</taxon>
        <taxon>Nyssa</taxon>
    </lineage>
</organism>
<evidence type="ECO:0000313" key="3">
    <source>
        <dbReference type="Proteomes" id="UP000325577"/>
    </source>
</evidence>
<accession>A0A5J4ZKZ9</accession>
<evidence type="ECO:0000313" key="2">
    <source>
        <dbReference type="EMBL" id="KAA8518306.1"/>
    </source>
</evidence>
<proteinExistence type="predicted"/>
<name>A0A5J4ZKZ9_9ASTE</name>
<reference evidence="2 3" key="1">
    <citation type="submission" date="2019-09" db="EMBL/GenBank/DDBJ databases">
        <title>A chromosome-level genome assembly of the Chinese tupelo Nyssa sinensis.</title>
        <authorList>
            <person name="Yang X."/>
            <person name="Kang M."/>
            <person name="Yang Y."/>
            <person name="Xiong H."/>
            <person name="Wang M."/>
            <person name="Zhang Z."/>
            <person name="Wang Z."/>
            <person name="Wu H."/>
            <person name="Ma T."/>
            <person name="Liu J."/>
            <person name="Xi Z."/>
        </authorList>
    </citation>
    <scope>NUCLEOTIDE SEQUENCE [LARGE SCALE GENOMIC DNA]</scope>
    <source>
        <strain evidence="2">J267</strain>
        <tissue evidence="2">Leaf</tissue>
    </source>
</reference>
<sequence>MQEPSKSGVPKTEASKMEGSSHSKGKETLYPLPSLVDPLTGLSDQAKVDLFNALFSHIQSSKPIEGAYQANVIEASPLKRRPLSSTPKPPKKMAKARCGEVIVPNLDISKIEGVQETRDTRDEGLPPSSLIANPKNVPVREFESSQTMDEDDDALRTLVPVKISRPDTFGVVTSHSHAPIDPQPSSLRIHDSDPFAPFVEVVHKVPHFANYKYGGPLSPRSLVQHFSHVQQKEGIPESRSGVLEAMPSRVEWNEVLAFLQYVDLLNRTLERHLFLFTNFIRVAMRVRNSCFELLEDVLLSLSTYDVGDVSLDFLIDLMEIVEVFEGDGLVLAWII</sequence>
<dbReference type="AlphaFoldDB" id="A0A5J4ZKZ9"/>
<feature type="region of interest" description="Disordered" evidence="1">
    <location>
        <begin position="1"/>
        <end position="30"/>
    </location>
</feature>
<feature type="compositionally biased region" description="Basic and acidic residues" evidence="1">
    <location>
        <begin position="13"/>
        <end position="27"/>
    </location>
</feature>